<protein>
    <submittedName>
        <fullName evidence="2">Malonate decarboxylase gamma subunit</fullName>
    </submittedName>
</protein>
<accession>A0A1G5P6W9</accession>
<gene>
    <name evidence="2" type="ORF">SAMN03080610_03392</name>
</gene>
<dbReference type="AlphaFoldDB" id="A0A1G5P6W9"/>
<dbReference type="NCBIfam" id="TIGR03134">
    <property type="entry name" value="malonate_gamma"/>
    <property type="match status" value="1"/>
</dbReference>
<organism evidence="2 3">
    <name type="scientific">Afifella marina DSM 2698</name>
    <dbReference type="NCBI Taxonomy" id="1120955"/>
    <lineage>
        <taxon>Bacteria</taxon>
        <taxon>Pseudomonadati</taxon>
        <taxon>Pseudomonadota</taxon>
        <taxon>Alphaproteobacteria</taxon>
        <taxon>Hyphomicrobiales</taxon>
        <taxon>Afifellaceae</taxon>
        <taxon>Afifella</taxon>
    </lineage>
</organism>
<dbReference type="Pfam" id="PF06833">
    <property type="entry name" value="MdcE"/>
    <property type="match status" value="1"/>
</dbReference>
<name>A0A1G5P6W9_AFIMA</name>
<dbReference type="STRING" id="1120955.SAMN03080610_03392"/>
<dbReference type="OrthoDB" id="5984377at2"/>
<sequence length="297" mass="31584">MEATETMMGRGRDAIDMIVDADSFNEGTIGAKTFDDPEFGPGAVVGTAALNGETVTIIASDANAFNEKFPVVYAGIIGMEEGYKMAQAVYASLEADKAKPVAEKRPLVLIVDTPGNGPGKVEEIFGMNKATGAYQLALAEARLAGHPIVAMVIGRAISGAFLCHGLQADHIVSLDANFGTMIHVMPLTSVSRIIRKDLETLQELSKGNPVFAAGPRFFYALGGVEELVGTIEGMRPTIIEHIKAIRAAKAAGEAEKLGPWGRGQLGAEREGRKVRPEVIKLMNQEFAAVAEKYAPSR</sequence>
<evidence type="ECO:0000313" key="3">
    <source>
        <dbReference type="Proteomes" id="UP000199347"/>
    </source>
</evidence>
<dbReference type="InterPro" id="IPR011763">
    <property type="entry name" value="COA_CT_C"/>
</dbReference>
<reference evidence="2 3" key="1">
    <citation type="submission" date="2016-10" db="EMBL/GenBank/DDBJ databases">
        <authorList>
            <person name="de Groot N.N."/>
        </authorList>
    </citation>
    <scope>NUCLEOTIDE SEQUENCE [LARGE SCALE GENOMIC DNA]</scope>
    <source>
        <strain evidence="2 3">DSM 2698</strain>
    </source>
</reference>
<dbReference type="InterPro" id="IPR029045">
    <property type="entry name" value="ClpP/crotonase-like_dom_sf"/>
</dbReference>
<evidence type="ECO:0000313" key="2">
    <source>
        <dbReference type="EMBL" id="SCZ45307.1"/>
    </source>
</evidence>
<dbReference type="InterPro" id="IPR009648">
    <property type="entry name" value="Malonate_gamma"/>
</dbReference>
<dbReference type="SUPFAM" id="SSF52096">
    <property type="entry name" value="ClpP/crotonase"/>
    <property type="match status" value="1"/>
</dbReference>
<dbReference type="RefSeq" id="WP_092816074.1">
    <property type="nucleotide sequence ID" value="NZ_FMVW01000010.1"/>
</dbReference>
<proteinExistence type="predicted"/>
<dbReference type="Gene3D" id="3.90.226.10">
    <property type="entry name" value="2-enoyl-CoA Hydratase, Chain A, domain 1"/>
    <property type="match status" value="1"/>
</dbReference>
<dbReference type="EMBL" id="FMVW01000010">
    <property type="protein sequence ID" value="SCZ45307.1"/>
    <property type="molecule type" value="Genomic_DNA"/>
</dbReference>
<dbReference type="PROSITE" id="PS50989">
    <property type="entry name" value="COA_CT_CTER"/>
    <property type="match status" value="1"/>
</dbReference>
<dbReference type="Proteomes" id="UP000199347">
    <property type="component" value="Unassembled WGS sequence"/>
</dbReference>
<dbReference type="GO" id="GO:0016874">
    <property type="term" value="F:ligase activity"/>
    <property type="evidence" value="ECO:0007669"/>
    <property type="project" value="InterPro"/>
</dbReference>
<keyword evidence="3" id="KW-1185">Reference proteome</keyword>
<evidence type="ECO:0000259" key="1">
    <source>
        <dbReference type="PROSITE" id="PS50989"/>
    </source>
</evidence>
<feature type="domain" description="CoA carboxyltransferase C-terminal" evidence="1">
    <location>
        <begin position="1"/>
        <end position="285"/>
    </location>
</feature>
<dbReference type="GO" id="GO:0005975">
    <property type="term" value="P:carbohydrate metabolic process"/>
    <property type="evidence" value="ECO:0007669"/>
    <property type="project" value="InterPro"/>
</dbReference>